<gene>
    <name evidence="1" type="ORF">KIN20_005120</name>
</gene>
<organism evidence="1 2">
    <name type="scientific">Parelaphostrongylus tenuis</name>
    <name type="common">Meningeal worm</name>
    <dbReference type="NCBI Taxonomy" id="148309"/>
    <lineage>
        <taxon>Eukaryota</taxon>
        <taxon>Metazoa</taxon>
        <taxon>Ecdysozoa</taxon>
        <taxon>Nematoda</taxon>
        <taxon>Chromadorea</taxon>
        <taxon>Rhabditida</taxon>
        <taxon>Rhabditina</taxon>
        <taxon>Rhabditomorpha</taxon>
        <taxon>Strongyloidea</taxon>
        <taxon>Metastrongylidae</taxon>
        <taxon>Parelaphostrongylus</taxon>
    </lineage>
</organism>
<protein>
    <submittedName>
        <fullName evidence="1">Uncharacterized protein</fullName>
    </submittedName>
</protein>
<name>A0AAD5MKQ9_PARTN</name>
<proteinExistence type="predicted"/>
<sequence>MNQLLALQSQLIINSDNNVATTTDLIPPKTACEYRVLEETELNSFEHEDHNARLPSAFIERHIQPD</sequence>
<evidence type="ECO:0000313" key="2">
    <source>
        <dbReference type="Proteomes" id="UP001196413"/>
    </source>
</evidence>
<dbReference type="AlphaFoldDB" id="A0AAD5MKQ9"/>
<comment type="caution">
    <text evidence="1">The sequence shown here is derived from an EMBL/GenBank/DDBJ whole genome shotgun (WGS) entry which is preliminary data.</text>
</comment>
<dbReference type="EMBL" id="JAHQIW010000686">
    <property type="protein sequence ID" value="KAJ1349531.1"/>
    <property type="molecule type" value="Genomic_DNA"/>
</dbReference>
<dbReference type="Proteomes" id="UP001196413">
    <property type="component" value="Unassembled WGS sequence"/>
</dbReference>
<evidence type="ECO:0000313" key="1">
    <source>
        <dbReference type="EMBL" id="KAJ1349531.1"/>
    </source>
</evidence>
<accession>A0AAD5MKQ9</accession>
<keyword evidence="2" id="KW-1185">Reference proteome</keyword>
<reference evidence="1" key="1">
    <citation type="submission" date="2021-06" db="EMBL/GenBank/DDBJ databases">
        <title>Parelaphostrongylus tenuis whole genome reference sequence.</title>
        <authorList>
            <person name="Garwood T.J."/>
            <person name="Larsen P.A."/>
            <person name="Fountain-Jones N.M."/>
            <person name="Garbe J.R."/>
            <person name="Macchietto M.G."/>
            <person name="Kania S.A."/>
            <person name="Gerhold R.W."/>
            <person name="Richards J.E."/>
            <person name="Wolf T.M."/>
        </authorList>
    </citation>
    <scope>NUCLEOTIDE SEQUENCE</scope>
    <source>
        <strain evidence="1">MNPRO001-30</strain>
        <tissue evidence="1">Meninges</tissue>
    </source>
</reference>